<protein>
    <submittedName>
        <fullName evidence="1">Haloacid dehalogenase</fullName>
    </submittedName>
</protein>
<organism evidence="1 2">
    <name type="scientific">Bombiscardovia apis</name>
    <dbReference type="NCBI Taxonomy" id="2932182"/>
    <lineage>
        <taxon>Bacteria</taxon>
        <taxon>Bacillati</taxon>
        <taxon>Actinomycetota</taxon>
        <taxon>Actinomycetes</taxon>
        <taxon>Bifidobacteriales</taxon>
        <taxon>Bifidobacteriaceae</taxon>
        <taxon>Bombiscardovia</taxon>
    </lineage>
</organism>
<sequence length="212" mass="23979">MSTQEIPCGVENVVFDFGGVLVDWNPRPTLDGLYPDGVVDMFFDRSDEWGFWRYNDLSDLGWSDEKILADYEHTHGPAVAWVYRQYFAHYRQAIQGMIPGMGELIEALKSQGIHVWGLTNSTGKYVDAILDAFEPIRALEGIVISAEERLHKPDPLLFQVMLRRFMIEARSTVFVDDNPSNVKAAQDQGMRAIAFTGADQCRTQLAQYGLIV</sequence>
<dbReference type="Proteomes" id="UP001321748">
    <property type="component" value="Chromosome"/>
</dbReference>
<dbReference type="Pfam" id="PF13419">
    <property type="entry name" value="HAD_2"/>
    <property type="match status" value="1"/>
</dbReference>
<dbReference type="CDD" id="cd02603">
    <property type="entry name" value="HAD_sEH-N_like"/>
    <property type="match status" value="1"/>
</dbReference>
<evidence type="ECO:0000313" key="1">
    <source>
        <dbReference type="EMBL" id="BDR55098.1"/>
    </source>
</evidence>
<dbReference type="InterPro" id="IPR041492">
    <property type="entry name" value="HAD_2"/>
</dbReference>
<gene>
    <name evidence="1" type="ORF">KIMH_12090</name>
</gene>
<name>A0ABN6SIG4_9BIFI</name>
<dbReference type="InterPro" id="IPR023214">
    <property type="entry name" value="HAD_sf"/>
</dbReference>
<dbReference type="InterPro" id="IPR006439">
    <property type="entry name" value="HAD-SF_hydro_IA"/>
</dbReference>
<accession>A0ABN6SIG4</accession>
<dbReference type="InterPro" id="IPR036412">
    <property type="entry name" value="HAD-like_sf"/>
</dbReference>
<dbReference type="NCBIfam" id="TIGR01509">
    <property type="entry name" value="HAD-SF-IA-v3"/>
    <property type="match status" value="1"/>
</dbReference>
<dbReference type="RefSeq" id="WP_317642599.1">
    <property type="nucleotide sequence ID" value="NZ_AP026800.1"/>
</dbReference>
<dbReference type="PANTHER" id="PTHR43611">
    <property type="entry name" value="ALPHA-D-GLUCOSE 1-PHOSPHATE PHOSPHATASE"/>
    <property type="match status" value="1"/>
</dbReference>
<keyword evidence="2" id="KW-1185">Reference proteome</keyword>
<dbReference type="PRINTS" id="PR00413">
    <property type="entry name" value="HADHALOGNASE"/>
</dbReference>
<dbReference type="Gene3D" id="3.40.50.1000">
    <property type="entry name" value="HAD superfamily/HAD-like"/>
    <property type="match status" value="1"/>
</dbReference>
<dbReference type="SUPFAM" id="SSF56784">
    <property type="entry name" value="HAD-like"/>
    <property type="match status" value="1"/>
</dbReference>
<dbReference type="PANTHER" id="PTHR43611:SF3">
    <property type="entry name" value="FLAVIN MONONUCLEOTIDE HYDROLASE 1, CHLOROPLATIC"/>
    <property type="match status" value="1"/>
</dbReference>
<dbReference type="EMBL" id="AP026800">
    <property type="protein sequence ID" value="BDR55098.1"/>
    <property type="molecule type" value="Genomic_DNA"/>
</dbReference>
<reference evidence="1 2" key="1">
    <citation type="journal article" date="2023" name="Microbiol. Spectr.">
        <title>Symbiosis of Carpenter Bees with Uncharacterized Lactic Acid Bacteria Showing NAD Auxotrophy.</title>
        <authorList>
            <person name="Kawasaki S."/>
            <person name="Ozawa K."/>
            <person name="Mori T."/>
            <person name="Yamamoto A."/>
            <person name="Ito M."/>
            <person name="Ohkuma M."/>
            <person name="Sakamoto M."/>
            <person name="Matsutani M."/>
        </authorList>
    </citation>
    <scope>NUCLEOTIDE SEQUENCE [LARGE SCALE GENOMIC DNA]</scope>
    <source>
        <strain evidence="1 2">KimH</strain>
    </source>
</reference>
<proteinExistence type="predicted"/>
<dbReference type="SFLD" id="SFLDS00003">
    <property type="entry name" value="Haloacid_Dehalogenase"/>
    <property type="match status" value="1"/>
</dbReference>
<evidence type="ECO:0000313" key="2">
    <source>
        <dbReference type="Proteomes" id="UP001321748"/>
    </source>
</evidence>
<dbReference type="SFLD" id="SFLDG01129">
    <property type="entry name" value="C1.5:_HAD__Beta-PGM__Phosphata"/>
    <property type="match status" value="1"/>
</dbReference>